<keyword evidence="3" id="KW-0106">Calcium</keyword>
<evidence type="ECO:0000313" key="11">
    <source>
        <dbReference type="Proteomes" id="UP000001554"/>
    </source>
</evidence>
<keyword evidence="11" id="KW-1185">Reference proteome</keyword>
<evidence type="ECO:0000256" key="1">
    <source>
        <dbReference type="ARBA" id="ARBA00001913"/>
    </source>
</evidence>
<dbReference type="InterPro" id="IPR008979">
    <property type="entry name" value="Galactose-bd-like_sf"/>
</dbReference>
<dbReference type="InterPro" id="IPR036116">
    <property type="entry name" value="FN3_sf"/>
</dbReference>
<comment type="caution">
    <text evidence="6">Lacks conserved residue(s) required for the propagation of feature annotation.</text>
</comment>
<sequence>MHVPQKIIFPAQRSVSYYAKMMPTVVQDLSMFTLCLHMRTEMGSSSQMTFVSYATHRQSNELLFYTMSYGFHIRVKQNLAIPNDLPVWDGSWHALCVTWSSSDGSWRLYADGELGDSGSGLARGATVDGGGLWILGQDQDAYGGGFDANQAFAGELSRVNLWDRVLTPEEIGTDWSVSCHHHGNVIDWTSTNVEVFGLVSKDRYLHCGLPDSSTNVALGRAATQSSSELEGPASQATDGNTARDGTCTHTSTNDVDPWWQVDLEAQIPIKKVVIFNRVFEPERINPFYLHVGDSTVVTANPKCGGEHRFPESWPRSLEIWCGGMRGRYVGIQLFGTERRLGLCEVQVFSDITIGGGWIPPTSSIPFDYDNGNFWIGVRLSSEKLIVGILTQGADDHHYVTSYKMSYSEDGDVFKFYEQDCEEKIFYGNIDGHTMVKNILEQPVTALAVRLHPLTWYRSNDPGLRFDFLTCEGRALSTLEVFIDEVTADSIALHLLDVVDNSNLTFHVNYTDVVSGKTSSVTFEGSQGVITNLFPGVGYQLELAATFSSHKQYGVARATTELPLPGDFSVSVGETYVQLTWTPILTLLNLPADTNLPIWYNIRCESSDSTKCQVDSPQTLHSSGTTITALYPGKTYNITVNMFSPYIKGEITTLTLTTERDVITDLEAVEVTESSLSAQWSPPLASHLAFIVSLTTPDGEELAQLFTYEHYVEFTQLAPATLYTIGVQVIRSDGDPDPVVTLRVSTSIDPPTAFVVSITTTTTLTVMWNKPFATVTWYNITYCACAIDFHGNMDLATAVSLPACTEEYTIQALSPSTVYNISIVAWTRYEASERVMTDGHTARLVAESTVELLVPISNVNWETPV</sequence>
<evidence type="ECO:0000259" key="8">
    <source>
        <dbReference type="PROSITE" id="PS50022"/>
    </source>
</evidence>
<feature type="region of interest" description="Disordered" evidence="7">
    <location>
        <begin position="219"/>
        <end position="249"/>
    </location>
</feature>
<dbReference type="RefSeq" id="XP_035660336.1">
    <property type="nucleotide sequence ID" value="XM_035804443.1"/>
</dbReference>
<keyword evidence="4" id="KW-1015">Disulfide bond</keyword>
<evidence type="ECO:0000256" key="6">
    <source>
        <dbReference type="PROSITE-ProRule" id="PRU01172"/>
    </source>
</evidence>
<dbReference type="InterPro" id="IPR003961">
    <property type="entry name" value="FN3_dom"/>
</dbReference>
<dbReference type="Gene3D" id="2.60.120.200">
    <property type="match status" value="1"/>
</dbReference>
<dbReference type="InterPro" id="IPR001759">
    <property type="entry name" value="PTX_dom"/>
</dbReference>
<evidence type="ECO:0000256" key="4">
    <source>
        <dbReference type="ARBA" id="ARBA00023157"/>
    </source>
</evidence>
<dbReference type="OrthoDB" id="8871962at2759"/>
<dbReference type="PROSITE" id="PS50022">
    <property type="entry name" value="FA58C_3"/>
    <property type="match status" value="1"/>
</dbReference>
<dbReference type="PROSITE" id="PS51828">
    <property type="entry name" value="PTX_2"/>
    <property type="match status" value="1"/>
</dbReference>
<gene>
    <name evidence="12" type="primary">LOC118405042</name>
</gene>
<dbReference type="InterPro" id="IPR013320">
    <property type="entry name" value="ConA-like_dom_sf"/>
</dbReference>
<dbReference type="KEGG" id="bfo:118405042"/>
<dbReference type="FunFam" id="2.60.120.200:FF:000012">
    <property type="entry name" value="neuronal pentraxin receptor"/>
    <property type="match status" value="1"/>
</dbReference>
<evidence type="ECO:0000313" key="12">
    <source>
        <dbReference type="RefSeq" id="XP_035660336.1"/>
    </source>
</evidence>
<comment type="cofactor">
    <cofactor evidence="1">
        <name>Ca(2+)</name>
        <dbReference type="ChEBI" id="CHEBI:29108"/>
    </cofactor>
</comment>
<evidence type="ECO:0000256" key="5">
    <source>
        <dbReference type="ARBA" id="ARBA00023180"/>
    </source>
</evidence>
<name>A0A9J7K7W1_BRAFL</name>
<dbReference type="InterPro" id="IPR006585">
    <property type="entry name" value="FTP1"/>
</dbReference>
<dbReference type="PANTHER" id="PTHR19277">
    <property type="entry name" value="PENTRAXIN"/>
    <property type="match status" value="1"/>
</dbReference>
<dbReference type="InterPro" id="IPR051360">
    <property type="entry name" value="Neuronal_Pentraxin_Related"/>
</dbReference>
<dbReference type="Proteomes" id="UP000001554">
    <property type="component" value="Chromosome 17"/>
</dbReference>
<accession>A0A9J7K7W1</accession>
<keyword evidence="5" id="KW-0325">Glycoprotein</keyword>
<dbReference type="SUPFAM" id="SSF49785">
    <property type="entry name" value="Galactose-binding domain-like"/>
    <property type="match status" value="2"/>
</dbReference>
<feature type="compositionally biased region" description="Polar residues" evidence="7">
    <location>
        <begin position="219"/>
        <end position="240"/>
    </location>
</feature>
<dbReference type="PROSITE" id="PS50853">
    <property type="entry name" value="FN3"/>
    <property type="match status" value="3"/>
</dbReference>
<dbReference type="InterPro" id="IPR000421">
    <property type="entry name" value="FA58C"/>
</dbReference>
<dbReference type="SMART" id="SM00159">
    <property type="entry name" value="PTX"/>
    <property type="match status" value="1"/>
</dbReference>
<feature type="domain" description="Fibronectin type-III" evidence="9">
    <location>
        <begin position="661"/>
        <end position="748"/>
    </location>
</feature>
<keyword evidence="2" id="KW-0479">Metal-binding</keyword>
<reference evidence="11" key="1">
    <citation type="journal article" date="2020" name="Nat. Ecol. Evol.">
        <title>Deeply conserved synteny resolves early events in vertebrate evolution.</title>
        <authorList>
            <person name="Simakov O."/>
            <person name="Marletaz F."/>
            <person name="Yue J.X."/>
            <person name="O'Connell B."/>
            <person name="Jenkins J."/>
            <person name="Brandt A."/>
            <person name="Calef R."/>
            <person name="Tung C.H."/>
            <person name="Huang T.K."/>
            <person name="Schmutz J."/>
            <person name="Satoh N."/>
            <person name="Yu J.K."/>
            <person name="Putnam N.H."/>
            <person name="Green R.E."/>
            <person name="Rokhsar D.S."/>
        </authorList>
    </citation>
    <scope>NUCLEOTIDE SEQUENCE [LARGE SCALE GENOMIC DNA]</scope>
    <source>
        <strain evidence="11">S238N-H82</strain>
    </source>
</reference>
<evidence type="ECO:0000259" key="9">
    <source>
        <dbReference type="PROSITE" id="PS50853"/>
    </source>
</evidence>
<dbReference type="SUPFAM" id="SSF49899">
    <property type="entry name" value="Concanavalin A-like lectins/glucanases"/>
    <property type="match status" value="1"/>
</dbReference>
<dbReference type="Gene3D" id="2.60.40.10">
    <property type="entry name" value="Immunoglobulins"/>
    <property type="match status" value="3"/>
</dbReference>
<evidence type="ECO:0000256" key="7">
    <source>
        <dbReference type="SAM" id="MobiDB-lite"/>
    </source>
</evidence>
<evidence type="ECO:0000256" key="2">
    <source>
        <dbReference type="ARBA" id="ARBA00022723"/>
    </source>
</evidence>
<dbReference type="SMART" id="SM00607">
    <property type="entry name" value="FTP"/>
    <property type="match status" value="1"/>
</dbReference>
<organism evidence="11 12">
    <name type="scientific">Branchiostoma floridae</name>
    <name type="common">Florida lancelet</name>
    <name type="synonym">Amphioxus</name>
    <dbReference type="NCBI Taxonomy" id="7739"/>
    <lineage>
        <taxon>Eukaryota</taxon>
        <taxon>Metazoa</taxon>
        <taxon>Chordata</taxon>
        <taxon>Cephalochordata</taxon>
        <taxon>Leptocardii</taxon>
        <taxon>Amphioxiformes</taxon>
        <taxon>Branchiostomatidae</taxon>
        <taxon>Branchiostoma</taxon>
    </lineage>
</organism>
<feature type="domain" description="Fibronectin type-III" evidence="9">
    <location>
        <begin position="749"/>
        <end position="847"/>
    </location>
</feature>
<feature type="domain" description="F5/8 type C" evidence="8">
    <location>
        <begin position="357"/>
        <end position="470"/>
    </location>
</feature>
<dbReference type="InterPro" id="IPR013783">
    <property type="entry name" value="Ig-like_fold"/>
</dbReference>
<dbReference type="Pfam" id="PF00354">
    <property type="entry name" value="Pentaxin"/>
    <property type="match status" value="1"/>
</dbReference>
<dbReference type="Gene3D" id="2.60.120.260">
    <property type="entry name" value="Galactose-binding domain-like"/>
    <property type="match status" value="2"/>
</dbReference>
<dbReference type="Pfam" id="PF22633">
    <property type="entry name" value="F5_F8_type_C_2"/>
    <property type="match status" value="1"/>
</dbReference>
<dbReference type="SUPFAM" id="SSF49265">
    <property type="entry name" value="Fibronectin type III"/>
    <property type="match status" value="2"/>
</dbReference>
<dbReference type="Pfam" id="PF00041">
    <property type="entry name" value="fn3"/>
    <property type="match status" value="2"/>
</dbReference>
<reference evidence="12" key="2">
    <citation type="submission" date="2025-08" db="UniProtKB">
        <authorList>
            <consortium name="RefSeq"/>
        </authorList>
    </citation>
    <scope>IDENTIFICATION</scope>
    <source>
        <strain evidence="12">S238N-H82</strain>
        <tissue evidence="12">Testes</tissue>
    </source>
</reference>
<dbReference type="GO" id="GO:0046872">
    <property type="term" value="F:metal ion binding"/>
    <property type="evidence" value="ECO:0007669"/>
    <property type="project" value="UniProtKB-KW"/>
</dbReference>
<feature type="domain" description="Pentraxin (PTX)" evidence="10">
    <location>
        <begin position="3"/>
        <end position="207"/>
    </location>
</feature>
<dbReference type="PANTHER" id="PTHR19277:SF161">
    <property type="entry name" value="LAMININ G DOMAIN-CONTAINING PROTEIN"/>
    <property type="match status" value="1"/>
</dbReference>
<dbReference type="Pfam" id="PF00754">
    <property type="entry name" value="F5_F8_type_C"/>
    <property type="match status" value="1"/>
</dbReference>
<dbReference type="CDD" id="cd00063">
    <property type="entry name" value="FN3"/>
    <property type="match status" value="3"/>
</dbReference>
<dbReference type="SMART" id="SM00060">
    <property type="entry name" value="FN3"/>
    <property type="match status" value="4"/>
</dbReference>
<protein>
    <submittedName>
        <fullName evidence="12">Uncharacterized protein LOC118405042</fullName>
    </submittedName>
</protein>
<proteinExistence type="predicted"/>
<dbReference type="GeneID" id="118405042"/>
<dbReference type="PRINTS" id="PR00895">
    <property type="entry name" value="PENTAXIN"/>
</dbReference>
<evidence type="ECO:0000259" key="10">
    <source>
        <dbReference type="PROSITE" id="PS51828"/>
    </source>
</evidence>
<evidence type="ECO:0000256" key="3">
    <source>
        <dbReference type="ARBA" id="ARBA00022837"/>
    </source>
</evidence>
<dbReference type="AlphaFoldDB" id="A0A9J7K7W1"/>
<feature type="domain" description="Fibronectin type-III" evidence="9">
    <location>
        <begin position="563"/>
        <end position="660"/>
    </location>
</feature>